<keyword evidence="3" id="KW-1185">Reference proteome</keyword>
<reference evidence="2 3" key="1">
    <citation type="submission" date="2024-02" db="EMBL/GenBank/DDBJ databases">
        <authorList>
            <person name="Alasadi S."/>
            <person name="Hussein S.A."/>
        </authorList>
    </citation>
    <scope>NUCLEOTIDE SEQUENCE [LARGE SCALE GENOMIC DNA]</scope>
    <source>
        <strain evidence="2 3">GJ_SRA_44_2022</strain>
    </source>
</reference>
<evidence type="ECO:0000313" key="2">
    <source>
        <dbReference type="EMBL" id="WWS83846.1"/>
    </source>
</evidence>
<dbReference type="Pfam" id="PF19320">
    <property type="entry name" value="GlfT2_domain3"/>
    <property type="match status" value="1"/>
</dbReference>
<name>A0ABZ2HMR1_9MICO</name>
<dbReference type="Proteomes" id="UP001377573">
    <property type="component" value="Chromosome"/>
</dbReference>
<dbReference type="EMBL" id="CP146240">
    <property type="protein sequence ID" value="WWS83846.1"/>
    <property type="molecule type" value="Genomic_DNA"/>
</dbReference>
<accession>A0ABZ2HMR1</accession>
<organism evidence="2 3">
    <name type="scientific">Microbacterium paraoxydans</name>
    <dbReference type="NCBI Taxonomy" id="199592"/>
    <lineage>
        <taxon>Bacteria</taxon>
        <taxon>Bacillati</taxon>
        <taxon>Actinomycetota</taxon>
        <taxon>Actinomycetes</taxon>
        <taxon>Micrococcales</taxon>
        <taxon>Microbacteriaceae</taxon>
        <taxon>Microbacterium</taxon>
    </lineage>
</organism>
<dbReference type="InterPro" id="IPR045699">
    <property type="entry name" value="GlfT2_C"/>
</dbReference>
<proteinExistence type="predicted"/>
<protein>
    <submittedName>
        <fullName evidence="2">Glycosyltransferase family 2 protein</fullName>
    </submittedName>
</protein>
<sequence>HWLHRPDPANVAQPQVEFGKEDAHWWRVPHFDSALVSAADGSGKNIYTRDRAKYRRMLRETMRLHAELRRRWPELQRQYREALPELVSPASWQQIFEEKA</sequence>
<feature type="domain" description="Galactofuranosyltransferase-2 C-terminal" evidence="1">
    <location>
        <begin position="1"/>
        <end position="97"/>
    </location>
</feature>
<evidence type="ECO:0000259" key="1">
    <source>
        <dbReference type="Pfam" id="PF19320"/>
    </source>
</evidence>
<feature type="non-terminal residue" evidence="2">
    <location>
        <position position="1"/>
    </location>
</feature>
<gene>
    <name evidence="2" type="ORF">V8Z62_11090</name>
</gene>
<evidence type="ECO:0000313" key="3">
    <source>
        <dbReference type="Proteomes" id="UP001377573"/>
    </source>
</evidence>